<sequence length="581" mass="63048">MAKTQNRVAAVKKIRQLSPIWIVPFIAIAIGIWMLYYTQKNQGPVITLVTLNAEGIVAGKTQIKSRSVDIGRVESVQLSEDLSKVLVKAQLDPGVEGLLNEDSQLWVVKPTIGRGGVSGLNTLLSGAYIELQPGRKTDVQKYYFELLDSPPIAPADAAGVRVKLISDDATALAVGDPVLYHGYAVGTVESSEFDAKAGHMQYQLFVRAPYDSLVTDNVRFWQASGMALDMSAQGIRVELASIATLLSGGVHFDVLEGWPAGDKVASNTEFQLFKSQKSIQEGLYTEYLEYVLLFDESIRGLSPGAPIEYKGIRIGTVAAAPYFFQLKNPLDVAFNQGIPVLIRLESGRLAGDLTLKLLEKELEQAVQQGLRAVLKTGSLLTGALYVELVRTEAKLPEMQSAATELPADADNSQVEIATADKAEFSEASAPAFALPKLAGHKLLPTSPSGLANIEQKVLQVLDKVNQLPVESVLKQSEQTLVQSEQMLKNADALIRSLDQLVGDQQVKALPVEMQKTLLELRRTMAGFAPGAPAYEKLNSNLQAMDQLLRDLQPVIKTMNSQSNALIFSADHADDPEPEASK</sequence>
<gene>
    <name evidence="9" type="primary">pqiB</name>
    <name evidence="9" type="ORF">ACFO3I_12340</name>
</gene>
<evidence type="ECO:0000256" key="2">
    <source>
        <dbReference type="ARBA" id="ARBA00022475"/>
    </source>
</evidence>
<name>A0ABV9JNK6_9GAMM</name>
<protein>
    <submittedName>
        <fullName evidence="9">Intermembrane transport protein PqiB</fullName>
    </submittedName>
</protein>
<dbReference type="RefSeq" id="WP_377334278.1">
    <property type="nucleotide sequence ID" value="NZ_JBHSGB010000010.1"/>
</dbReference>
<evidence type="ECO:0000313" key="10">
    <source>
        <dbReference type="Proteomes" id="UP001595962"/>
    </source>
</evidence>
<feature type="domain" description="Mce/MlaD" evidence="8">
    <location>
        <begin position="159"/>
        <end position="219"/>
    </location>
</feature>
<evidence type="ECO:0000256" key="1">
    <source>
        <dbReference type="ARBA" id="ARBA00004533"/>
    </source>
</evidence>
<feature type="domain" description="Mce/MlaD" evidence="8">
    <location>
        <begin position="43"/>
        <end position="134"/>
    </location>
</feature>
<keyword evidence="6 7" id="KW-0472">Membrane</keyword>
<dbReference type="InterPro" id="IPR003399">
    <property type="entry name" value="Mce/MlaD"/>
</dbReference>
<evidence type="ECO:0000256" key="3">
    <source>
        <dbReference type="ARBA" id="ARBA00022519"/>
    </source>
</evidence>
<dbReference type="Pfam" id="PF02470">
    <property type="entry name" value="MlaD"/>
    <property type="match status" value="3"/>
</dbReference>
<feature type="transmembrane region" description="Helical" evidence="7">
    <location>
        <begin position="20"/>
        <end position="37"/>
    </location>
</feature>
<evidence type="ECO:0000256" key="7">
    <source>
        <dbReference type="SAM" id="Phobius"/>
    </source>
</evidence>
<keyword evidence="10" id="KW-1185">Reference proteome</keyword>
<evidence type="ECO:0000256" key="6">
    <source>
        <dbReference type="ARBA" id="ARBA00023136"/>
    </source>
</evidence>
<dbReference type="PANTHER" id="PTHR30462">
    <property type="entry name" value="INTERMEMBRANE TRANSPORT PROTEIN PQIB-RELATED"/>
    <property type="match status" value="1"/>
</dbReference>
<dbReference type="PANTHER" id="PTHR30462:SF2">
    <property type="entry name" value="INTERMEMBRANE TRANSPORT PROTEIN PQIB"/>
    <property type="match status" value="1"/>
</dbReference>
<feature type="domain" description="Mce/MlaD" evidence="8">
    <location>
        <begin position="288"/>
        <end position="389"/>
    </location>
</feature>
<organism evidence="9 10">
    <name type="scientific">Rheinheimera marina</name>
    <dbReference type="NCBI Taxonomy" id="1774958"/>
    <lineage>
        <taxon>Bacteria</taxon>
        <taxon>Pseudomonadati</taxon>
        <taxon>Pseudomonadota</taxon>
        <taxon>Gammaproteobacteria</taxon>
        <taxon>Chromatiales</taxon>
        <taxon>Chromatiaceae</taxon>
        <taxon>Rheinheimera</taxon>
    </lineage>
</organism>
<dbReference type="Proteomes" id="UP001595962">
    <property type="component" value="Unassembled WGS sequence"/>
</dbReference>
<dbReference type="NCBIfam" id="NF008070">
    <property type="entry name" value="PRK10807.1"/>
    <property type="match status" value="1"/>
</dbReference>
<comment type="subcellular location">
    <subcellularLocation>
        <location evidence="1">Cell inner membrane</location>
    </subcellularLocation>
</comment>
<accession>A0ABV9JNK6</accession>
<comment type="caution">
    <text evidence="9">The sequence shown here is derived from an EMBL/GenBank/DDBJ whole genome shotgun (WGS) entry which is preliminary data.</text>
</comment>
<evidence type="ECO:0000313" key="9">
    <source>
        <dbReference type="EMBL" id="MFC4655795.1"/>
    </source>
</evidence>
<evidence type="ECO:0000256" key="5">
    <source>
        <dbReference type="ARBA" id="ARBA00022989"/>
    </source>
</evidence>
<proteinExistence type="predicted"/>
<dbReference type="EMBL" id="JBHSGB010000010">
    <property type="protein sequence ID" value="MFC4655795.1"/>
    <property type="molecule type" value="Genomic_DNA"/>
</dbReference>
<keyword evidence="5 7" id="KW-1133">Transmembrane helix</keyword>
<evidence type="ECO:0000256" key="4">
    <source>
        <dbReference type="ARBA" id="ARBA00022692"/>
    </source>
</evidence>
<dbReference type="InterPro" id="IPR051800">
    <property type="entry name" value="PqiA-PqiB_transport"/>
</dbReference>
<keyword evidence="3" id="KW-0997">Cell inner membrane</keyword>
<reference evidence="10" key="1">
    <citation type="journal article" date="2019" name="Int. J. Syst. Evol. Microbiol.">
        <title>The Global Catalogue of Microorganisms (GCM) 10K type strain sequencing project: providing services to taxonomists for standard genome sequencing and annotation.</title>
        <authorList>
            <consortium name="The Broad Institute Genomics Platform"/>
            <consortium name="The Broad Institute Genome Sequencing Center for Infectious Disease"/>
            <person name="Wu L."/>
            <person name="Ma J."/>
        </authorList>
    </citation>
    <scope>NUCLEOTIDE SEQUENCE [LARGE SCALE GENOMIC DNA]</scope>
    <source>
        <strain evidence="10">DT28</strain>
    </source>
</reference>
<keyword evidence="2" id="KW-1003">Cell membrane</keyword>
<keyword evidence="4 7" id="KW-0812">Transmembrane</keyword>
<evidence type="ECO:0000259" key="8">
    <source>
        <dbReference type="Pfam" id="PF02470"/>
    </source>
</evidence>